<name>A0ABM0JDS3_APLCA</name>
<dbReference type="PANTHER" id="PTHR24243:SF230">
    <property type="entry name" value="G-PROTEIN COUPLED RECEPTORS FAMILY 1 PROFILE DOMAIN-CONTAINING PROTEIN"/>
    <property type="match status" value="1"/>
</dbReference>
<keyword evidence="4" id="KW-0297">G-protein coupled receptor</keyword>
<dbReference type="PROSITE" id="PS50262">
    <property type="entry name" value="G_PROTEIN_RECEP_F1_2"/>
    <property type="match status" value="1"/>
</dbReference>
<reference evidence="11" key="1">
    <citation type="submission" date="2025-08" db="UniProtKB">
        <authorList>
            <consortium name="RefSeq"/>
        </authorList>
    </citation>
    <scope>IDENTIFICATION</scope>
</reference>
<dbReference type="InterPro" id="IPR000276">
    <property type="entry name" value="GPCR_Rhodpsn"/>
</dbReference>
<keyword evidence="5 8" id="KW-0472">Membrane</keyword>
<feature type="transmembrane region" description="Helical" evidence="8">
    <location>
        <begin position="125"/>
        <end position="150"/>
    </location>
</feature>
<dbReference type="GeneID" id="101847856"/>
<evidence type="ECO:0000256" key="3">
    <source>
        <dbReference type="ARBA" id="ARBA00022989"/>
    </source>
</evidence>
<keyword evidence="2 8" id="KW-0812">Transmembrane</keyword>
<dbReference type="PRINTS" id="PR00237">
    <property type="entry name" value="GPCRRHODOPSN"/>
</dbReference>
<dbReference type="Pfam" id="PF00001">
    <property type="entry name" value="7tm_1"/>
    <property type="match status" value="1"/>
</dbReference>
<evidence type="ECO:0000256" key="6">
    <source>
        <dbReference type="ARBA" id="ARBA00023170"/>
    </source>
</evidence>
<evidence type="ECO:0000256" key="7">
    <source>
        <dbReference type="ARBA" id="ARBA00023224"/>
    </source>
</evidence>
<proteinExistence type="predicted"/>
<dbReference type="SUPFAM" id="SSF81321">
    <property type="entry name" value="Family A G protein-coupled receptor-like"/>
    <property type="match status" value="1"/>
</dbReference>
<evidence type="ECO:0000256" key="4">
    <source>
        <dbReference type="ARBA" id="ARBA00023040"/>
    </source>
</evidence>
<evidence type="ECO:0000313" key="10">
    <source>
        <dbReference type="Proteomes" id="UP000694888"/>
    </source>
</evidence>
<feature type="transmembrane region" description="Helical" evidence="8">
    <location>
        <begin position="170"/>
        <end position="190"/>
    </location>
</feature>
<keyword evidence="10" id="KW-1185">Reference proteome</keyword>
<evidence type="ECO:0000256" key="8">
    <source>
        <dbReference type="SAM" id="Phobius"/>
    </source>
</evidence>
<dbReference type="PANTHER" id="PTHR24243">
    <property type="entry name" value="G-PROTEIN COUPLED RECEPTOR"/>
    <property type="match status" value="1"/>
</dbReference>
<keyword evidence="6" id="KW-0675">Receptor</keyword>
<organism evidence="10 11">
    <name type="scientific">Aplysia californica</name>
    <name type="common">California sea hare</name>
    <dbReference type="NCBI Taxonomy" id="6500"/>
    <lineage>
        <taxon>Eukaryota</taxon>
        <taxon>Metazoa</taxon>
        <taxon>Spiralia</taxon>
        <taxon>Lophotrochozoa</taxon>
        <taxon>Mollusca</taxon>
        <taxon>Gastropoda</taxon>
        <taxon>Heterobranchia</taxon>
        <taxon>Euthyneura</taxon>
        <taxon>Tectipleura</taxon>
        <taxon>Aplysiida</taxon>
        <taxon>Aplysioidea</taxon>
        <taxon>Aplysiidae</taxon>
        <taxon>Aplysia</taxon>
    </lineage>
</organism>
<dbReference type="Gene3D" id="1.20.1070.10">
    <property type="entry name" value="Rhodopsin 7-helix transmembrane proteins"/>
    <property type="match status" value="1"/>
</dbReference>
<feature type="transmembrane region" description="Helical" evidence="8">
    <location>
        <begin position="229"/>
        <end position="248"/>
    </location>
</feature>
<feature type="transmembrane region" description="Helical" evidence="8">
    <location>
        <begin position="321"/>
        <end position="343"/>
    </location>
</feature>
<evidence type="ECO:0000256" key="2">
    <source>
        <dbReference type="ARBA" id="ARBA00022692"/>
    </source>
</evidence>
<evidence type="ECO:0000259" key="9">
    <source>
        <dbReference type="PROSITE" id="PS50262"/>
    </source>
</evidence>
<comment type="subcellular location">
    <subcellularLocation>
        <location evidence="1">Membrane</location>
        <topology evidence="1">Multi-pass membrane protein</topology>
    </subcellularLocation>
</comment>
<protein>
    <submittedName>
        <fullName evidence="11">Free fatty acid receptor 3-like</fullName>
    </submittedName>
</protein>
<evidence type="ECO:0000313" key="11">
    <source>
        <dbReference type="RefSeq" id="XP_005091363.1"/>
    </source>
</evidence>
<dbReference type="InterPro" id="IPR017452">
    <property type="entry name" value="GPCR_Rhodpsn_7TM"/>
</dbReference>
<keyword evidence="7" id="KW-0807">Transducer</keyword>
<dbReference type="CDD" id="cd00637">
    <property type="entry name" value="7tm_classA_rhodopsin-like"/>
    <property type="match status" value="1"/>
</dbReference>
<feature type="domain" description="G-protein coupled receptors family 1 profile" evidence="9">
    <location>
        <begin position="67"/>
        <end position="342"/>
    </location>
</feature>
<dbReference type="RefSeq" id="XP_005091363.1">
    <property type="nucleotide sequence ID" value="XM_005091306.1"/>
</dbReference>
<sequence length="363" mass="40874">MAQIPKYVSNASAVDITTILSPITMEFVKTSTEPPFSGIVSYDVREIIGTINFVFLCGIISLFGIVANIINIIVFTMQGFAEDINISLLSLAISDLGSLMHLQWFSICLNPWFAQSGIPFRPSEIQSLTAGFPHICFTRITGWITAFVAFERCLCIAIPLKVKSIITRKLVITVNVMVFVIMFLSMIPVYTTAYYDWKFYPDVNRTLLGILYTANKKEVLGISIFFTDFAGPFSSFAIVIVSTVIIRIKLRQKATWRQTASNSAANSSSGELPKKERKVVAMVTTISIIFIICFTPVSLLHSAEAIEPEFDIIGKYKNLNWILYSFGFLLEAFNSSINIFVYFRMSSKYQEAFRRLFKIKVKA</sequence>
<evidence type="ECO:0000256" key="1">
    <source>
        <dbReference type="ARBA" id="ARBA00004141"/>
    </source>
</evidence>
<dbReference type="Proteomes" id="UP000694888">
    <property type="component" value="Unplaced"/>
</dbReference>
<evidence type="ECO:0000256" key="5">
    <source>
        <dbReference type="ARBA" id="ARBA00023136"/>
    </source>
</evidence>
<feature type="transmembrane region" description="Helical" evidence="8">
    <location>
        <begin position="51"/>
        <end position="74"/>
    </location>
</feature>
<feature type="transmembrane region" description="Helical" evidence="8">
    <location>
        <begin position="279"/>
        <end position="301"/>
    </location>
</feature>
<keyword evidence="3 8" id="KW-1133">Transmembrane helix</keyword>
<gene>
    <name evidence="11" type="primary">LOC101847856</name>
</gene>
<accession>A0ABM0JDS3</accession>